<dbReference type="AlphaFoldDB" id="A0A2P2PLX5"/>
<proteinExistence type="predicted"/>
<evidence type="ECO:0000313" key="1">
    <source>
        <dbReference type="EMBL" id="MBX55732.1"/>
    </source>
</evidence>
<sequence length="33" mass="3920">MMRKWIGIKIFSFEMKVLCQCLVTLSTARLDTR</sequence>
<organism evidence="1">
    <name type="scientific">Rhizophora mucronata</name>
    <name type="common">Asiatic mangrove</name>
    <dbReference type="NCBI Taxonomy" id="61149"/>
    <lineage>
        <taxon>Eukaryota</taxon>
        <taxon>Viridiplantae</taxon>
        <taxon>Streptophyta</taxon>
        <taxon>Embryophyta</taxon>
        <taxon>Tracheophyta</taxon>
        <taxon>Spermatophyta</taxon>
        <taxon>Magnoliopsida</taxon>
        <taxon>eudicotyledons</taxon>
        <taxon>Gunneridae</taxon>
        <taxon>Pentapetalae</taxon>
        <taxon>rosids</taxon>
        <taxon>fabids</taxon>
        <taxon>Malpighiales</taxon>
        <taxon>Rhizophoraceae</taxon>
        <taxon>Rhizophora</taxon>
    </lineage>
</organism>
<protein>
    <submittedName>
        <fullName evidence="1">Uncharacterized protein</fullName>
    </submittedName>
</protein>
<reference evidence="1" key="1">
    <citation type="submission" date="2018-02" db="EMBL/GenBank/DDBJ databases">
        <title>Rhizophora mucronata_Transcriptome.</title>
        <authorList>
            <person name="Meera S.P."/>
            <person name="Sreeshan A."/>
            <person name="Augustine A."/>
        </authorList>
    </citation>
    <scope>NUCLEOTIDE SEQUENCE</scope>
    <source>
        <tissue evidence="1">Leaf</tissue>
    </source>
</reference>
<name>A0A2P2PLX5_RHIMU</name>
<accession>A0A2P2PLX5</accession>
<dbReference type="EMBL" id="GGEC01075248">
    <property type="protein sequence ID" value="MBX55732.1"/>
    <property type="molecule type" value="Transcribed_RNA"/>
</dbReference>